<name>A0A6J5AMZ0_9BURK</name>
<gene>
    <name evidence="2" type="ORF">LMG27174_01223</name>
</gene>
<sequence length="34" mass="3624">MAEQHRPGETVKTSSIVHGATHSHKHSELGSGDD</sequence>
<dbReference type="EMBL" id="CADIJZ010000004">
    <property type="protein sequence ID" value="CAB3652459.1"/>
    <property type="molecule type" value="Genomic_DNA"/>
</dbReference>
<organism evidence="2 3">
    <name type="scientific">Paraburkholderia rhynchosiae</name>
    <dbReference type="NCBI Taxonomy" id="487049"/>
    <lineage>
        <taxon>Bacteria</taxon>
        <taxon>Pseudomonadati</taxon>
        <taxon>Pseudomonadota</taxon>
        <taxon>Betaproteobacteria</taxon>
        <taxon>Burkholderiales</taxon>
        <taxon>Burkholderiaceae</taxon>
        <taxon>Paraburkholderia</taxon>
    </lineage>
</organism>
<dbReference type="AlphaFoldDB" id="A0A6J5AMZ0"/>
<evidence type="ECO:0000313" key="2">
    <source>
        <dbReference type="EMBL" id="CAB3652459.1"/>
    </source>
</evidence>
<protein>
    <submittedName>
        <fullName evidence="2">Uncharacterized protein</fullName>
    </submittedName>
</protein>
<evidence type="ECO:0000256" key="1">
    <source>
        <dbReference type="SAM" id="MobiDB-lite"/>
    </source>
</evidence>
<proteinExistence type="predicted"/>
<evidence type="ECO:0000313" key="3">
    <source>
        <dbReference type="Proteomes" id="UP000494205"/>
    </source>
</evidence>
<accession>A0A6J5AMZ0</accession>
<reference evidence="2 3" key="1">
    <citation type="submission" date="2020-04" db="EMBL/GenBank/DDBJ databases">
        <authorList>
            <person name="De Canck E."/>
        </authorList>
    </citation>
    <scope>NUCLEOTIDE SEQUENCE [LARGE SCALE GENOMIC DNA]</scope>
    <source>
        <strain evidence="2 3">LMG 27174</strain>
    </source>
</reference>
<dbReference type="Proteomes" id="UP000494205">
    <property type="component" value="Unassembled WGS sequence"/>
</dbReference>
<feature type="region of interest" description="Disordered" evidence="1">
    <location>
        <begin position="1"/>
        <end position="34"/>
    </location>
</feature>